<keyword evidence="3" id="KW-1185">Reference proteome</keyword>
<organism evidence="2 3">
    <name type="scientific">Labrys miyagiensis</name>
    <dbReference type="NCBI Taxonomy" id="346912"/>
    <lineage>
        <taxon>Bacteria</taxon>
        <taxon>Pseudomonadati</taxon>
        <taxon>Pseudomonadota</taxon>
        <taxon>Alphaproteobacteria</taxon>
        <taxon>Hyphomicrobiales</taxon>
        <taxon>Xanthobacteraceae</taxon>
        <taxon>Labrys</taxon>
    </lineage>
</organism>
<name>A0ABQ6CJQ2_9HYPH</name>
<dbReference type="Gene3D" id="3.90.550.10">
    <property type="entry name" value="Spore Coat Polysaccharide Biosynthesis Protein SpsA, Chain A"/>
    <property type="match status" value="1"/>
</dbReference>
<dbReference type="InterPro" id="IPR029044">
    <property type="entry name" value="Nucleotide-diphossugar_trans"/>
</dbReference>
<evidence type="ECO:0000259" key="1">
    <source>
        <dbReference type="Pfam" id="PF00535"/>
    </source>
</evidence>
<evidence type="ECO:0000313" key="2">
    <source>
        <dbReference type="EMBL" id="GLS19943.1"/>
    </source>
</evidence>
<dbReference type="RefSeq" id="WP_284313006.1">
    <property type="nucleotide sequence ID" value="NZ_BSPC01000026.1"/>
</dbReference>
<dbReference type="PANTHER" id="PTHR43685:SF2">
    <property type="entry name" value="GLYCOSYLTRANSFERASE 2-LIKE DOMAIN-CONTAINING PROTEIN"/>
    <property type="match status" value="1"/>
</dbReference>
<dbReference type="PANTHER" id="PTHR43685">
    <property type="entry name" value="GLYCOSYLTRANSFERASE"/>
    <property type="match status" value="1"/>
</dbReference>
<feature type="domain" description="Glycosyltransferase 2-like" evidence="1">
    <location>
        <begin position="6"/>
        <end position="132"/>
    </location>
</feature>
<dbReference type="InterPro" id="IPR050834">
    <property type="entry name" value="Glycosyltransf_2"/>
</dbReference>
<dbReference type="InterPro" id="IPR001173">
    <property type="entry name" value="Glyco_trans_2-like"/>
</dbReference>
<comment type="caution">
    <text evidence="2">The sequence shown here is derived from an EMBL/GenBank/DDBJ whole genome shotgun (WGS) entry which is preliminary data.</text>
</comment>
<accession>A0ABQ6CJQ2</accession>
<reference evidence="3" key="1">
    <citation type="journal article" date="2019" name="Int. J. Syst. Evol. Microbiol.">
        <title>The Global Catalogue of Microorganisms (GCM) 10K type strain sequencing project: providing services to taxonomists for standard genome sequencing and annotation.</title>
        <authorList>
            <consortium name="The Broad Institute Genomics Platform"/>
            <consortium name="The Broad Institute Genome Sequencing Center for Infectious Disease"/>
            <person name="Wu L."/>
            <person name="Ma J."/>
        </authorList>
    </citation>
    <scope>NUCLEOTIDE SEQUENCE [LARGE SCALE GENOMIC DNA]</scope>
    <source>
        <strain evidence="3">NBRC 101365</strain>
    </source>
</reference>
<proteinExistence type="predicted"/>
<dbReference type="EMBL" id="BSPC01000026">
    <property type="protein sequence ID" value="GLS19943.1"/>
    <property type="molecule type" value="Genomic_DNA"/>
</dbReference>
<dbReference type="SUPFAM" id="SSF53448">
    <property type="entry name" value="Nucleotide-diphospho-sugar transferases"/>
    <property type="match status" value="1"/>
</dbReference>
<sequence>MRPFFSVVIPVYNRARVIRDAVDSVLKQSFQDFEIIVVDDGSTDNSCARIATVADSRMRLVVQKNAGASAARNRGIDLARGHFVAFLDSDDTFLPHHLEAMAELVRGTQGLIAYAPVRAYRGPQGYLIKPHRAIREGETMASYLMCERGFVQTSGLVVPTEAARKVRYREDVRYGDDTDFAIRLELAGYSFEMADRPGVVWYDGPDPGRLSNTRMEGGDLKWLYDLRPLISRQAYLGYRGWHVAKSLFKARPFTALGLYLAAVTSGAYGPRLAMVVLAQIVVPGRIYRDGADVVVAIRSWRRSTVGTEKSA</sequence>
<dbReference type="Pfam" id="PF00535">
    <property type="entry name" value="Glycos_transf_2"/>
    <property type="match status" value="1"/>
</dbReference>
<protein>
    <recommendedName>
        <fullName evidence="1">Glycosyltransferase 2-like domain-containing protein</fullName>
    </recommendedName>
</protein>
<dbReference type="Proteomes" id="UP001156882">
    <property type="component" value="Unassembled WGS sequence"/>
</dbReference>
<evidence type="ECO:0000313" key="3">
    <source>
        <dbReference type="Proteomes" id="UP001156882"/>
    </source>
</evidence>
<gene>
    <name evidence="2" type="ORF">GCM10007874_29600</name>
</gene>